<evidence type="ECO:0000313" key="3">
    <source>
        <dbReference type="Proteomes" id="UP000027093"/>
    </source>
</evidence>
<dbReference type="KEGG" id="nvn:NVIE_025150"/>
<dbReference type="PANTHER" id="PTHR34109:SF1">
    <property type="entry name" value="VOC DOMAIN-CONTAINING PROTEIN"/>
    <property type="match status" value="1"/>
</dbReference>
<proteinExistence type="predicted"/>
<dbReference type="CDD" id="cd07246">
    <property type="entry name" value="VOC_like"/>
    <property type="match status" value="1"/>
</dbReference>
<dbReference type="InterPro" id="IPR004360">
    <property type="entry name" value="Glyas_Fos-R_dOase_dom"/>
</dbReference>
<dbReference type="Pfam" id="PF00903">
    <property type="entry name" value="Glyoxalase"/>
    <property type="match status" value="1"/>
</dbReference>
<dbReference type="EMBL" id="CP007536">
    <property type="protein sequence ID" value="AIC16784.1"/>
    <property type="molecule type" value="Genomic_DNA"/>
</dbReference>
<keyword evidence="2" id="KW-0560">Oxidoreductase</keyword>
<evidence type="ECO:0000259" key="1">
    <source>
        <dbReference type="PROSITE" id="PS51819"/>
    </source>
</evidence>
<keyword evidence="3" id="KW-1185">Reference proteome</keyword>
<dbReference type="Proteomes" id="UP000027093">
    <property type="component" value="Chromosome"/>
</dbReference>
<dbReference type="PROSITE" id="PS51819">
    <property type="entry name" value="VOC"/>
    <property type="match status" value="1"/>
</dbReference>
<dbReference type="GO" id="GO:0051213">
    <property type="term" value="F:dioxygenase activity"/>
    <property type="evidence" value="ECO:0007669"/>
    <property type="project" value="UniProtKB-KW"/>
</dbReference>
<accession>A0A060HJQ9</accession>
<name>A0A060HJQ9_9ARCH</name>
<dbReference type="AlphaFoldDB" id="A0A060HJQ9"/>
<dbReference type="InterPro" id="IPR029068">
    <property type="entry name" value="Glyas_Bleomycin-R_OHBP_Dase"/>
</dbReference>
<dbReference type="HOGENOM" id="CLU_046006_11_2_2"/>
<protein>
    <submittedName>
        <fullName evidence="2">Putative glyoxalase/bleomycin resistance protein/dioxygenase</fullName>
    </submittedName>
</protein>
<keyword evidence="2" id="KW-0223">Dioxygenase</keyword>
<gene>
    <name evidence="2" type="ORF">NVIE_025150</name>
</gene>
<organism evidence="2 3">
    <name type="scientific">Nitrososphaera viennensis EN76</name>
    <dbReference type="NCBI Taxonomy" id="926571"/>
    <lineage>
        <taxon>Archaea</taxon>
        <taxon>Nitrososphaerota</taxon>
        <taxon>Nitrososphaeria</taxon>
        <taxon>Nitrososphaerales</taxon>
        <taxon>Nitrososphaeraceae</taxon>
        <taxon>Nitrososphaera</taxon>
    </lineage>
</organism>
<reference evidence="2 3" key="1">
    <citation type="journal article" date="2014" name="Int. J. Syst. Evol. Microbiol.">
        <title>Nitrososphaera viennensis gen. nov., sp. nov., an aerobic and mesophilic, ammonia-oxidizing archaeon from soil and a member of the archaeal phylum Thaumarchaeota.</title>
        <authorList>
            <person name="Stieglmeier M."/>
            <person name="Klingl A."/>
            <person name="Alves R.J."/>
            <person name="Rittmann S.K."/>
            <person name="Melcher M."/>
            <person name="Leisch N."/>
            <person name="Schleper C."/>
        </authorList>
    </citation>
    <scope>NUCLEOTIDE SEQUENCE [LARGE SCALE GENOMIC DNA]</scope>
    <source>
        <strain evidence="2">EN76</strain>
    </source>
</reference>
<dbReference type="Gene3D" id="3.10.180.10">
    <property type="entry name" value="2,3-Dihydroxybiphenyl 1,2-Dioxygenase, domain 1"/>
    <property type="match status" value="1"/>
</dbReference>
<dbReference type="PANTHER" id="PTHR34109">
    <property type="entry name" value="BNAUNNG04460D PROTEIN-RELATED"/>
    <property type="match status" value="1"/>
</dbReference>
<sequence length="163" mass="18173">MWNMTKVSPIPKGYHTITPNIVVKNGEQAIEFYKKAFGAKEGGRFYMPDGKAIAHAELKIGNSRFTLADEMPEMKVFSPQSVGGPSSSLWLYVKNADKFYDQAVKAGATATMPVMDAFWGDRMGQLVDPFGHVWSVATRKKNLTKKQMEKAGAEFFASQQQKQ</sequence>
<dbReference type="InterPro" id="IPR037523">
    <property type="entry name" value="VOC_core"/>
</dbReference>
<dbReference type="STRING" id="926571.NVIE_025150"/>
<dbReference type="SUPFAM" id="SSF54593">
    <property type="entry name" value="Glyoxalase/Bleomycin resistance protein/Dihydroxybiphenyl dioxygenase"/>
    <property type="match status" value="1"/>
</dbReference>
<evidence type="ECO:0000313" key="2">
    <source>
        <dbReference type="EMBL" id="AIC16784.1"/>
    </source>
</evidence>
<feature type="domain" description="VOC" evidence="1">
    <location>
        <begin position="13"/>
        <end position="139"/>
    </location>
</feature>